<dbReference type="SUPFAM" id="SSF56399">
    <property type="entry name" value="ADP-ribosylation"/>
    <property type="match status" value="1"/>
</dbReference>
<dbReference type="NCBIfam" id="NF002014">
    <property type="entry name" value="PRK00819.1-4"/>
    <property type="match status" value="1"/>
</dbReference>
<dbReference type="Gene3D" id="1.10.10.970">
    <property type="entry name" value="RNA 2'-phosphotransferase, Tpt1/KptA family, N-terminal domain"/>
    <property type="match status" value="1"/>
</dbReference>
<reference evidence="7 9" key="2">
    <citation type="submission" date="2021-03" db="EMBL/GenBank/DDBJ databases">
        <title>Clinical course, treatment and visual outcome of an outbreak of Burkholderia contaminans endophthalmitis following cataract surgery.</title>
        <authorList>
            <person name="Lind C."/>
            <person name="Olsen K."/>
            <person name="Angelsen N.K."/>
            <person name="Krefting E.A."/>
            <person name="Fossen K."/>
            <person name="Gravningen K."/>
            <person name="Depoorter E."/>
            <person name="Vandamme P."/>
            <person name="Bertelsen G."/>
        </authorList>
    </citation>
    <scope>NUCLEOTIDE SEQUENCE [LARGE SCALE GENOMIC DNA]</scope>
    <source>
        <strain evidence="7 9">51242556</strain>
    </source>
</reference>
<dbReference type="InterPro" id="IPR002745">
    <property type="entry name" value="Ptrans_KptA/Tpt1"/>
</dbReference>
<evidence type="ECO:0000313" key="6">
    <source>
        <dbReference type="EMBL" id="MBK1928494.1"/>
    </source>
</evidence>
<dbReference type="PANTHER" id="PTHR12684">
    <property type="entry name" value="PUTATIVE PHOSPHOTRANSFERASE"/>
    <property type="match status" value="1"/>
</dbReference>
<sequence length="195" mass="21725">MKPHKKNELPATDATGISRYLSYVLRHAPQSIGLQLDPEGWAHVDELIAGAARQGHHLDRATLETVCATNDKQRFALSDDGRRIRAVQGHSTPVVQRRYPVAQPPERLYHGTATRFLDSIRAQGLKPGARHHVHLSPDIRTALAVGTRYGVPVILEVDARRMHRQGHTFFVAENGVWLTDTVPAEFLVEMDGPAR</sequence>
<dbReference type="GO" id="GO:0000215">
    <property type="term" value="F:tRNA 2'-phosphotransferase activity"/>
    <property type="evidence" value="ECO:0007669"/>
    <property type="project" value="TreeGrafter"/>
</dbReference>
<dbReference type="InterPro" id="IPR042080">
    <property type="entry name" value="RNA_2'-PTrans_N"/>
</dbReference>
<proteinExistence type="inferred from homology"/>
<protein>
    <recommendedName>
        <fullName evidence="5">Probable RNA 2'-phosphotransferase</fullName>
        <ecNumber evidence="5">2.7.1.-</ecNumber>
    </recommendedName>
</protein>
<dbReference type="EC" id="2.7.1.-" evidence="5"/>
<gene>
    <name evidence="5" type="primary">kptA</name>
    <name evidence="7" type="ORF">J4M89_04860</name>
    <name evidence="6" type="ORF">JIN94_01250</name>
    <name evidence="8" type="ORF">LXE91_31620</name>
</gene>
<dbReference type="RefSeq" id="WP_046196508.1">
    <property type="nucleotide sequence ID" value="NZ_AP018357.1"/>
</dbReference>
<dbReference type="GO" id="GO:0006388">
    <property type="term" value="P:tRNA splicing, via endonucleolytic cleavage and ligation"/>
    <property type="evidence" value="ECO:0007669"/>
    <property type="project" value="UniProtKB-UniRule"/>
</dbReference>
<dbReference type="GeneID" id="93189991"/>
<dbReference type="EMBL" id="JAENIB010000001">
    <property type="protein sequence ID" value="MBK1928494.1"/>
    <property type="molecule type" value="Genomic_DNA"/>
</dbReference>
<dbReference type="OrthoDB" id="4537997at2"/>
<accession>A0A1E3FWU5</accession>
<dbReference type="HAMAP" id="MF_00299">
    <property type="entry name" value="KptA"/>
    <property type="match status" value="1"/>
</dbReference>
<evidence type="ECO:0000313" key="8">
    <source>
        <dbReference type="EMBL" id="WFN20461.1"/>
    </source>
</evidence>
<evidence type="ECO:0000256" key="2">
    <source>
        <dbReference type="ARBA" id="ARBA00022679"/>
    </source>
</evidence>
<reference evidence="6" key="1">
    <citation type="submission" date="2021-01" db="EMBL/GenBank/DDBJ databases">
        <title>Outbreak of Burkholderia contaminns endophthalmitis traced to a clinical ventilation system.</title>
        <authorList>
            <person name="Lipuma J."/>
            <person name="Spilker T."/>
            <person name="Kratholm J."/>
        </authorList>
    </citation>
    <scope>NUCLEOTIDE SEQUENCE</scope>
    <source>
        <strain evidence="6">HI4954</strain>
    </source>
</reference>
<dbReference type="GO" id="GO:0003950">
    <property type="term" value="F:NAD+ poly-ADP-ribosyltransferase activity"/>
    <property type="evidence" value="ECO:0007669"/>
    <property type="project" value="InterPro"/>
</dbReference>
<reference evidence="8 10" key="3">
    <citation type="submission" date="2021-12" db="EMBL/GenBank/DDBJ databases">
        <title>Genomic and phenotypic characterization of three Burkholderia contaminans isolates recovered from different sources.</title>
        <authorList>
            <person name="Lopez De Volder A."/>
            <person name="Fan Y."/>
            <person name="Nunvar J."/>
            <person name="Herrera T."/>
            <person name="Timp W."/>
            <person name="Degrossi J."/>
        </authorList>
    </citation>
    <scope>NUCLEOTIDE SEQUENCE [LARGE SCALE GENOMIC DNA]</scope>
    <source>
        <strain evidence="8 10">LMG 23361</strain>
    </source>
</reference>
<evidence type="ECO:0000256" key="5">
    <source>
        <dbReference type="HAMAP-Rule" id="MF_00299"/>
    </source>
</evidence>
<dbReference type="AlphaFoldDB" id="A0A1E3FWU5"/>
<evidence type="ECO:0000256" key="1">
    <source>
        <dbReference type="ARBA" id="ARBA00009836"/>
    </source>
</evidence>
<dbReference type="Gene3D" id="3.20.170.30">
    <property type="match status" value="1"/>
</dbReference>
<organism evidence="8 10">
    <name type="scientific">Burkholderia contaminans</name>
    <dbReference type="NCBI Taxonomy" id="488447"/>
    <lineage>
        <taxon>Bacteria</taxon>
        <taxon>Pseudomonadati</taxon>
        <taxon>Pseudomonadota</taxon>
        <taxon>Betaproteobacteria</taxon>
        <taxon>Burkholderiales</taxon>
        <taxon>Burkholderiaceae</taxon>
        <taxon>Burkholderia</taxon>
        <taxon>Burkholderia cepacia complex</taxon>
    </lineage>
</organism>
<dbReference type="Proteomes" id="UP000664048">
    <property type="component" value="Unassembled WGS sequence"/>
</dbReference>
<evidence type="ECO:0000256" key="3">
    <source>
        <dbReference type="ARBA" id="ARBA00023027"/>
    </source>
</evidence>
<dbReference type="EMBL" id="JAGEMX010000001">
    <property type="protein sequence ID" value="MBO1828711.1"/>
    <property type="molecule type" value="Genomic_DNA"/>
</dbReference>
<evidence type="ECO:0000313" key="9">
    <source>
        <dbReference type="Proteomes" id="UP000664048"/>
    </source>
</evidence>
<dbReference type="EMBL" id="CP090641">
    <property type="protein sequence ID" value="WFN20461.1"/>
    <property type="molecule type" value="Genomic_DNA"/>
</dbReference>
<keyword evidence="2 5" id="KW-0808">Transferase</keyword>
<dbReference type="InterPro" id="IPR042081">
    <property type="entry name" value="RNA_2'-PTrans_C"/>
</dbReference>
<evidence type="ECO:0000256" key="4">
    <source>
        <dbReference type="ARBA" id="ARBA00025212"/>
    </source>
</evidence>
<dbReference type="PANTHER" id="PTHR12684:SF2">
    <property type="entry name" value="TRNA 2'-PHOSPHOTRANSFERASE 1"/>
    <property type="match status" value="1"/>
</dbReference>
<dbReference type="InterPro" id="IPR022928">
    <property type="entry name" value="RNA_2'-PTrans_KptA"/>
</dbReference>
<comment type="similarity">
    <text evidence="1 5">Belongs to the KptA/TPT1 family.</text>
</comment>
<dbReference type="Pfam" id="PF01885">
    <property type="entry name" value="PTS_2-RNA"/>
    <property type="match status" value="1"/>
</dbReference>
<dbReference type="Proteomes" id="UP001220209">
    <property type="component" value="Chromosome 2"/>
</dbReference>
<keyword evidence="9" id="KW-1185">Reference proteome</keyword>
<name>A0A1E3FWU5_9BURK</name>
<dbReference type="Proteomes" id="UP000611459">
    <property type="component" value="Unassembled WGS sequence"/>
</dbReference>
<evidence type="ECO:0000313" key="7">
    <source>
        <dbReference type="EMBL" id="MBO1828711.1"/>
    </source>
</evidence>
<evidence type="ECO:0000313" key="10">
    <source>
        <dbReference type="Proteomes" id="UP001220209"/>
    </source>
</evidence>
<comment type="function">
    <text evidence="4 5">Removes the 2'-phosphate from RNA via an intermediate in which the phosphate is ADP-ribosylated by NAD followed by a presumed transesterification to release the RNA and generate ADP-ribose 1''-2''-cyclic phosphate (APPR&gt;P). May function as an ADP-ribosylase.</text>
</comment>
<keyword evidence="3 5" id="KW-0520">NAD</keyword>